<protein>
    <submittedName>
        <fullName evidence="1">Uncharacterized protein</fullName>
    </submittedName>
</protein>
<dbReference type="Proteomes" id="UP001341840">
    <property type="component" value="Unassembled WGS sequence"/>
</dbReference>
<gene>
    <name evidence="1" type="ORF">PIB30_057979</name>
</gene>
<dbReference type="SUPFAM" id="SSF101447">
    <property type="entry name" value="Formin homology 2 domain (FH2 domain)"/>
    <property type="match status" value="1"/>
</dbReference>
<evidence type="ECO:0000313" key="2">
    <source>
        <dbReference type="Proteomes" id="UP001341840"/>
    </source>
</evidence>
<dbReference type="InterPro" id="IPR008189">
    <property type="entry name" value="rRNA_ssu_MeTfrase_I"/>
</dbReference>
<proteinExistence type="predicted"/>
<reference evidence="1 2" key="1">
    <citation type="journal article" date="2023" name="Plants (Basel)">
        <title>Bridging the Gap: Combining Genomics and Transcriptomics Approaches to Understand Stylosanthes scabra, an Orphan Legume from the Brazilian Caatinga.</title>
        <authorList>
            <person name="Ferreira-Neto J.R.C."/>
            <person name="da Silva M.D."/>
            <person name="Binneck E."/>
            <person name="de Melo N.F."/>
            <person name="da Silva R.H."/>
            <person name="de Melo A.L.T.M."/>
            <person name="Pandolfi V."/>
            <person name="Bustamante F.O."/>
            <person name="Brasileiro-Vidal A.C."/>
            <person name="Benko-Iseppon A.M."/>
        </authorList>
    </citation>
    <scope>NUCLEOTIDE SEQUENCE [LARGE SCALE GENOMIC DNA]</scope>
    <source>
        <tissue evidence="1">Leaves</tissue>
    </source>
</reference>
<dbReference type="SUPFAM" id="SSF53790">
    <property type="entry name" value="Tetrapyrrole methylase"/>
    <property type="match status" value="1"/>
</dbReference>
<dbReference type="PANTHER" id="PTHR46111">
    <property type="entry name" value="RIBOSOMAL RNA SMALL SUBUNIT METHYLTRANSFERASE I"/>
    <property type="match status" value="1"/>
</dbReference>
<dbReference type="PANTHER" id="PTHR46111:SF1">
    <property type="entry name" value="RIBOSOMAL RNA SMALL SUBUNIT METHYLTRANSFERASE I"/>
    <property type="match status" value="1"/>
</dbReference>
<dbReference type="InterPro" id="IPR035996">
    <property type="entry name" value="4pyrrol_Methylase_sf"/>
</dbReference>
<dbReference type="EMBL" id="JASCZI010091102">
    <property type="protein sequence ID" value="MED6148972.1"/>
    <property type="molecule type" value="Genomic_DNA"/>
</dbReference>
<organism evidence="1 2">
    <name type="scientific">Stylosanthes scabra</name>
    <dbReference type="NCBI Taxonomy" id="79078"/>
    <lineage>
        <taxon>Eukaryota</taxon>
        <taxon>Viridiplantae</taxon>
        <taxon>Streptophyta</taxon>
        <taxon>Embryophyta</taxon>
        <taxon>Tracheophyta</taxon>
        <taxon>Spermatophyta</taxon>
        <taxon>Magnoliopsida</taxon>
        <taxon>eudicotyledons</taxon>
        <taxon>Gunneridae</taxon>
        <taxon>Pentapetalae</taxon>
        <taxon>rosids</taxon>
        <taxon>fabids</taxon>
        <taxon>Fabales</taxon>
        <taxon>Fabaceae</taxon>
        <taxon>Papilionoideae</taxon>
        <taxon>50 kb inversion clade</taxon>
        <taxon>dalbergioids sensu lato</taxon>
        <taxon>Dalbergieae</taxon>
        <taxon>Pterocarpus clade</taxon>
        <taxon>Stylosanthes</taxon>
    </lineage>
</organism>
<dbReference type="Gene3D" id="3.30.950.10">
    <property type="entry name" value="Methyltransferase, Cobalt-precorrin-4 Transmethylase, Domain 2"/>
    <property type="match status" value="1"/>
</dbReference>
<comment type="caution">
    <text evidence="1">The sequence shown here is derived from an EMBL/GenBank/DDBJ whole genome shotgun (WGS) entry which is preliminary data.</text>
</comment>
<dbReference type="Gene3D" id="1.20.58.2220">
    <property type="entry name" value="Formin, FH2 domain"/>
    <property type="match status" value="1"/>
</dbReference>
<accession>A0ABU6TJM1</accession>
<keyword evidence="2" id="KW-1185">Reference proteome</keyword>
<evidence type="ECO:0000313" key="1">
    <source>
        <dbReference type="EMBL" id="MED6148972.1"/>
    </source>
</evidence>
<dbReference type="InterPro" id="IPR014776">
    <property type="entry name" value="4pyrrole_Mease_sub2"/>
</dbReference>
<name>A0ABU6TJM1_9FABA</name>
<sequence length="186" mass="21152">MEGRGVRQCVIAWEMTKLHEEFWRGTVREANEVFFMRKPKGEPTILIEGQTSYKAESPSDSEPEDELRELIASGESLSTAVKLVAGRTSTSKKTIYSLASSRRRFKLMPTSHVFQTQVADLRKNLNVVNALPQIRSSVKFKRVMQTIFSLGNALKQGIPRVDSLGSHIFSKRWWWCCCCCSCSRES</sequence>
<dbReference type="InterPro" id="IPR042201">
    <property type="entry name" value="FH2_Formin_sf"/>
</dbReference>